<feature type="domain" description="Response regulatory" evidence="8">
    <location>
        <begin position="12"/>
        <end position="126"/>
    </location>
</feature>
<evidence type="ECO:0000259" key="9">
    <source>
        <dbReference type="PROSITE" id="PS51755"/>
    </source>
</evidence>
<evidence type="ECO:0000256" key="2">
    <source>
        <dbReference type="ARBA" id="ARBA00023012"/>
    </source>
</evidence>
<dbReference type="GO" id="GO:0000156">
    <property type="term" value="F:phosphorelay response regulator activity"/>
    <property type="evidence" value="ECO:0007669"/>
    <property type="project" value="TreeGrafter"/>
</dbReference>
<keyword evidence="4 7" id="KW-0238">DNA-binding</keyword>
<dbReference type="OrthoDB" id="5348114at2"/>
<dbReference type="EMBL" id="CP023275">
    <property type="protein sequence ID" value="ATB68577.1"/>
    <property type="molecule type" value="Genomic_DNA"/>
</dbReference>
<evidence type="ECO:0000256" key="6">
    <source>
        <dbReference type="PROSITE-ProRule" id="PRU00169"/>
    </source>
</evidence>
<dbReference type="InterPro" id="IPR001867">
    <property type="entry name" value="OmpR/PhoB-type_DNA-bd"/>
</dbReference>
<dbReference type="SMART" id="SM00448">
    <property type="entry name" value="REC"/>
    <property type="match status" value="1"/>
</dbReference>
<dbReference type="Pfam" id="PF00486">
    <property type="entry name" value="Trans_reg_C"/>
    <property type="match status" value="1"/>
</dbReference>
<evidence type="ECO:0000256" key="3">
    <source>
        <dbReference type="ARBA" id="ARBA00023015"/>
    </source>
</evidence>
<proteinExistence type="predicted"/>
<dbReference type="Pfam" id="PF00072">
    <property type="entry name" value="Response_reg"/>
    <property type="match status" value="1"/>
</dbReference>
<dbReference type="PROSITE" id="PS51755">
    <property type="entry name" value="OMPR_PHOB"/>
    <property type="match status" value="1"/>
</dbReference>
<dbReference type="GO" id="GO:0000976">
    <property type="term" value="F:transcription cis-regulatory region binding"/>
    <property type="evidence" value="ECO:0007669"/>
    <property type="project" value="TreeGrafter"/>
</dbReference>
<protein>
    <submittedName>
        <fullName evidence="10">Two-component response regulator</fullName>
    </submittedName>
</protein>
<dbReference type="SMART" id="SM00862">
    <property type="entry name" value="Trans_reg_C"/>
    <property type="match status" value="1"/>
</dbReference>
<evidence type="ECO:0000313" key="11">
    <source>
        <dbReference type="Proteomes" id="UP000217349"/>
    </source>
</evidence>
<dbReference type="GO" id="GO:0005829">
    <property type="term" value="C:cytosol"/>
    <property type="evidence" value="ECO:0007669"/>
    <property type="project" value="TreeGrafter"/>
</dbReference>
<feature type="modified residue" description="4-aspartylphosphate" evidence="6">
    <location>
        <position position="61"/>
    </location>
</feature>
<dbReference type="InterPro" id="IPR011006">
    <property type="entry name" value="CheY-like_superfamily"/>
</dbReference>
<evidence type="ECO:0000259" key="8">
    <source>
        <dbReference type="PROSITE" id="PS50110"/>
    </source>
</evidence>
<dbReference type="Proteomes" id="UP000217349">
    <property type="component" value="Chromosome"/>
</dbReference>
<name>A0A290HAT4_9BACT</name>
<feature type="DNA-binding region" description="OmpR/PhoB-type" evidence="7">
    <location>
        <begin position="134"/>
        <end position="228"/>
    </location>
</feature>
<evidence type="ECO:0000313" key="10">
    <source>
        <dbReference type="EMBL" id="ATB68577.1"/>
    </source>
</evidence>
<dbReference type="CDD" id="cd17536">
    <property type="entry name" value="REC_YesN-like"/>
    <property type="match status" value="1"/>
</dbReference>
<dbReference type="PANTHER" id="PTHR48111">
    <property type="entry name" value="REGULATOR OF RPOS"/>
    <property type="match status" value="1"/>
</dbReference>
<reference evidence="11" key="1">
    <citation type="submission" date="2017-09" db="EMBL/GenBank/DDBJ databases">
        <title>The complete genome of Sulfurospirillum sp. JPD-1.</title>
        <authorList>
            <person name="Goris T."/>
        </authorList>
    </citation>
    <scope>NUCLEOTIDE SEQUENCE [LARGE SCALE GENOMIC DNA]</scope>
    <source>
        <strain evidence="11">JPD-1</strain>
    </source>
</reference>
<dbReference type="PROSITE" id="PS50110">
    <property type="entry name" value="RESPONSE_REGULATORY"/>
    <property type="match status" value="1"/>
</dbReference>
<keyword evidence="3" id="KW-0805">Transcription regulation</keyword>
<keyword evidence="1 6" id="KW-0597">Phosphoprotein</keyword>
<feature type="domain" description="OmpR/PhoB-type" evidence="9">
    <location>
        <begin position="134"/>
        <end position="228"/>
    </location>
</feature>
<dbReference type="InterPro" id="IPR039420">
    <property type="entry name" value="WalR-like"/>
</dbReference>
<dbReference type="GO" id="GO:0032993">
    <property type="term" value="C:protein-DNA complex"/>
    <property type="evidence" value="ECO:0007669"/>
    <property type="project" value="TreeGrafter"/>
</dbReference>
<evidence type="ECO:0000256" key="4">
    <source>
        <dbReference type="ARBA" id="ARBA00023125"/>
    </source>
</evidence>
<dbReference type="InterPro" id="IPR016032">
    <property type="entry name" value="Sig_transdc_resp-reg_C-effctor"/>
</dbReference>
<dbReference type="SUPFAM" id="SSF52172">
    <property type="entry name" value="CheY-like"/>
    <property type="match status" value="1"/>
</dbReference>
<dbReference type="SUPFAM" id="SSF46894">
    <property type="entry name" value="C-terminal effector domain of the bipartite response regulators"/>
    <property type="match status" value="1"/>
</dbReference>
<dbReference type="KEGG" id="sulj:SJPD1_0455"/>
<dbReference type="InterPro" id="IPR001789">
    <property type="entry name" value="Sig_transdc_resp-reg_receiver"/>
</dbReference>
<gene>
    <name evidence="10" type="ORF">SJPD1_0455</name>
</gene>
<dbReference type="CDD" id="cd00383">
    <property type="entry name" value="trans_reg_C"/>
    <property type="match status" value="1"/>
</dbReference>
<keyword evidence="5" id="KW-0804">Transcription</keyword>
<dbReference type="AlphaFoldDB" id="A0A290HAT4"/>
<dbReference type="InterPro" id="IPR036388">
    <property type="entry name" value="WH-like_DNA-bd_sf"/>
</dbReference>
<organism evidence="10 11">
    <name type="scientific">Sulfurospirillum diekertiae</name>
    <dbReference type="NCBI Taxonomy" id="1854492"/>
    <lineage>
        <taxon>Bacteria</taxon>
        <taxon>Pseudomonadati</taxon>
        <taxon>Campylobacterota</taxon>
        <taxon>Epsilonproteobacteria</taxon>
        <taxon>Campylobacterales</taxon>
        <taxon>Sulfurospirillaceae</taxon>
        <taxon>Sulfurospirillum</taxon>
    </lineage>
</organism>
<dbReference type="GO" id="GO:0006355">
    <property type="term" value="P:regulation of DNA-templated transcription"/>
    <property type="evidence" value="ECO:0007669"/>
    <property type="project" value="InterPro"/>
</dbReference>
<keyword evidence="2" id="KW-0902">Two-component regulatory system</keyword>
<dbReference type="Gene3D" id="1.10.10.10">
    <property type="entry name" value="Winged helix-like DNA-binding domain superfamily/Winged helix DNA-binding domain"/>
    <property type="match status" value="1"/>
</dbReference>
<evidence type="ECO:0000256" key="7">
    <source>
        <dbReference type="PROSITE-ProRule" id="PRU01091"/>
    </source>
</evidence>
<dbReference type="PANTHER" id="PTHR48111:SF1">
    <property type="entry name" value="TWO-COMPONENT RESPONSE REGULATOR ORR33"/>
    <property type="match status" value="1"/>
</dbReference>
<evidence type="ECO:0000256" key="5">
    <source>
        <dbReference type="ARBA" id="ARBA00023163"/>
    </source>
</evidence>
<dbReference type="Gene3D" id="3.40.50.2300">
    <property type="match status" value="1"/>
</dbReference>
<dbReference type="RefSeq" id="WP_096045780.1">
    <property type="nucleotide sequence ID" value="NZ_CP023275.1"/>
</dbReference>
<evidence type="ECO:0000256" key="1">
    <source>
        <dbReference type="ARBA" id="ARBA00022553"/>
    </source>
</evidence>
<accession>A0A290HAT4</accession>
<sequence>MELWLEKLKSLRLLYAEDEEGIRKPMANTLSYYLKEVLEARNGEEGLDIYYEQRPDIILTDLRMPKKDGLYMVKEIRKSDKKTPILMITAHTDKEYLLSAIELKIEKYLIKPIALDELLGALKLCISEIELGRSLFLECKNCQFDFNNKRIVHSDGSEVELTHKESDFLELLLRKKGMIVSYEEIEINVWKEEYMSIAALRTLVKSLRKKLPNSFIRNHSQTGYSFEV</sequence>